<dbReference type="EMBL" id="BMDU01000008">
    <property type="protein sequence ID" value="GGA00080.1"/>
    <property type="molecule type" value="Genomic_DNA"/>
</dbReference>
<dbReference type="Proteomes" id="UP000628109">
    <property type="component" value="Unassembled WGS sequence"/>
</dbReference>
<organism evidence="1 2">
    <name type="scientific">Sphingobium fuliginis (strain ATCC 27551)</name>
    <dbReference type="NCBI Taxonomy" id="336203"/>
    <lineage>
        <taxon>Bacteria</taxon>
        <taxon>Pseudomonadati</taxon>
        <taxon>Pseudomonadota</taxon>
        <taxon>Alphaproteobacteria</taxon>
        <taxon>Sphingomonadales</taxon>
        <taxon>Sphingomonadaceae</taxon>
        <taxon>Sphingobium</taxon>
    </lineage>
</organism>
<evidence type="ECO:0000313" key="1">
    <source>
        <dbReference type="EMBL" id="GGA00080.1"/>
    </source>
</evidence>
<sequence length="90" mass="10578">MERANQCRELFLWHILQFVDHQDDRSFSFLGGLSHGDNQIGQVRLEVATIRKARLGFEIQRDLKVIIFDLELRESRQRLQSALHAGRSLF</sequence>
<name>A0ABQ1F4V4_SPHSA</name>
<comment type="caution">
    <text evidence="1">The sequence shown here is derived from an EMBL/GenBank/DDBJ whole genome shotgun (WGS) entry which is preliminary data.</text>
</comment>
<keyword evidence="2" id="KW-1185">Reference proteome</keyword>
<accession>A0ABQ1F4V4</accession>
<proteinExistence type="predicted"/>
<reference evidence="2" key="1">
    <citation type="journal article" date="2019" name="Int. J. Syst. Evol. Microbiol.">
        <title>The Global Catalogue of Microorganisms (GCM) 10K type strain sequencing project: providing services to taxonomists for standard genome sequencing and annotation.</title>
        <authorList>
            <consortium name="The Broad Institute Genomics Platform"/>
            <consortium name="The Broad Institute Genome Sequencing Center for Infectious Disease"/>
            <person name="Wu L."/>
            <person name="Ma J."/>
        </authorList>
    </citation>
    <scope>NUCLEOTIDE SEQUENCE [LARGE SCALE GENOMIC DNA]</scope>
    <source>
        <strain evidence="2">CCM 7327</strain>
    </source>
</reference>
<gene>
    <name evidence="1" type="ORF">GCM10019071_33280</name>
</gene>
<evidence type="ECO:0000313" key="2">
    <source>
        <dbReference type="Proteomes" id="UP000628109"/>
    </source>
</evidence>
<protein>
    <submittedName>
        <fullName evidence="1">Uncharacterized protein</fullName>
    </submittedName>
</protein>